<comment type="caution">
    <text evidence="1">The sequence shown here is derived from an EMBL/GenBank/DDBJ whole genome shotgun (WGS) entry which is preliminary data.</text>
</comment>
<sequence>MLASQSKTKLVHEIEFYQRSLSIIVSLTKQLDSLSLIDCLLTRLSKTSLVKMACIYEVHHTNSEFIRSAADSSQLIFKQVMERPWQAKDTTAAPEIAVDSFLAHKQMTQRIEGKVREIVTFPIIPEEGQIGHILLFECTDLLAVKNLLAGHVMTVFCNLLTIFDRMERDVVTGLYNAHTLNLSLIRYARLALILAHDANRQANREWLAMLKIVYLNQAQTSTNEKKEITLHIACELKSVFRNTDLQFRYSEDEFVMVLVCDHKSGVESALDRFLVNTKQHKIIAQRQVQLLVSFAEFNLKASASETVREVKKSLSKLKGQKPQAACCEEG</sequence>
<gene>
    <name evidence="1" type="ORF">ABS311_01925</name>
</gene>
<dbReference type="RefSeq" id="WP_143870959.1">
    <property type="nucleotide sequence ID" value="NZ_CP041660.1"/>
</dbReference>
<evidence type="ECO:0000313" key="2">
    <source>
        <dbReference type="Proteomes" id="UP001467690"/>
    </source>
</evidence>
<evidence type="ECO:0008006" key="3">
    <source>
        <dbReference type="Google" id="ProtNLM"/>
    </source>
</evidence>
<keyword evidence="2" id="KW-1185">Reference proteome</keyword>
<proteinExistence type="predicted"/>
<dbReference type="Gene3D" id="3.30.70.270">
    <property type="match status" value="1"/>
</dbReference>
<name>A0ABV1RCJ2_9ALTE</name>
<dbReference type="EMBL" id="JBELOE010000062">
    <property type="protein sequence ID" value="MER2490643.1"/>
    <property type="molecule type" value="Genomic_DNA"/>
</dbReference>
<reference evidence="1 2" key="1">
    <citation type="submission" date="2024-06" db="EMBL/GenBank/DDBJ databases">
        <authorList>
            <person name="Chen R.Y."/>
        </authorList>
    </citation>
    <scope>NUCLEOTIDE SEQUENCE [LARGE SCALE GENOMIC DNA]</scope>
    <source>
        <strain evidence="1 2">D2</strain>
    </source>
</reference>
<protein>
    <recommendedName>
        <fullName evidence="3">GGDEF domain-containing protein</fullName>
    </recommendedName>
</protein>
<dbReference type="InterPro" id="IPR043128">
    <property type="entry name" value="Rev_trsase/Diguanyl_cyclase"/>
</dbReference>
<dbReference type="Proteomes" id="UP001467690">
    <property type="component" value="Unassembled WGS sequence"/>
</dbReference>
<accession>A0ABV1RCJ2</accession>
<evidence type="ECO:0000313" key="1">
    <source>
        <dbReference type="EMBL" id="MER2490643.1"/>
    </source>
</evidence>
<dbReference type="InterPro" id="IPR029787">
    <property type="entry name" value="Nucleotide_cyclase"/>
</dbReference>
<organism evidence="1 2">
    <name type="scientific">Catenovulum sediminis</name>
    <dbReference type="NCBI Taxonomy" id="1740262"/>
    <lineage>
        <taxon>Bacteria</taxon>
        <taxon>Pseudomonadati</taxon>
        <taxon>Pseudomonadota</taxon>
        <taxon>Gammaproteobacteria</taxon>
        <taxon>Alteromonadales</taxon>
        <taxon>Alteromonadaceae</taxon>
        <taxon>Catenovulum</taxon>
    </lineage>
</organism>
<dbReference type="SUPFAM" id="SSF55073">
    <property type="entry name" value="Nucleotide cyclase"/>
    <property type="match status" value="1"/>
</dbReference>